<accession>A0A1I5L235</accession>
<reference evidence="3" key="1">
    <citation type="submission" date="2016-10" db="EMBL/GenBank/DDBJ databases">
        <authorList>
            <person name="Varghese N."/>
            <person name="Submissions S."/>
        </authorList>
    </citation>
    <scope>NUCLEOTIDE SEQUENCE [LARGE SCALE GENOMIC DNA]</scope>
    <source>
        <strain evidence="3">CGMCC 4.5579</strain>
    </source>
</reference>
<dbReference type="STRING" id="587909.SAMN05421810_101374"/>
<dbReference type="Gene3D" id="1.10.260.40">
    <property type="entry name" value="lambda repressor-like DNA-binding domains"/>
    <property type="match status" value="1"/>
</dbReference>
<proteinExistence type="predicted"/>
<dbReference type="EMBL" id="FOWW01000001">
    <property type="protein sequence ID" value="SFO91337.1"/>
    <property type="molecule type" value="Genomic_DNA"/>
</dbReference>
<dbReference type="Proteomes" id="UP000198727">
    <property type="component" value="Unassembled WGS sequence"/>
</dbReference>
<dbReference type="SUPFAM" id="SSF47413">
    <property type="entry name" value="lambda repressor-like DNA-binding domains"/>
    <property type="match status" value="1"/>
</dbReference>
<sequence length="295" mass="32828">MRIDSSTARSRELGGELRRIRLASGKLACDVARDLGWSTSKVSRGETGQRGMSQVDLAMLLAKCDADPDDIRRLLELHADLDNGYWVRPVGGVMNPALRSLITQENTACALTNVELQVIPGLAQTEDYARALFHEVGTLDEDAIEAAVQTRMERQNLFSHRRRDRPRTLFYIHEQALRLPVGSHQVMRDQMLHLLLLGNLDFCTIRVVPVSAGARGTFVGPFLLFEYVEHNPVVYVDIKTAAVFLERKEDVATYRQALGRLGAVSLSEGQSRELLAALASEYDLPGDDDDDRPDG</sequence>
<dbReference type="AlphaFoldDB" id="A0A1I5L235"/>
<dbReference type="Pfam" id="PF19054">
    <property type="entry name" value="DUF5753"/>
    <property type="match status" value="1"/>
</dbReference>
<protein>
    <submittedName>
        <fullName evidence="2">Helix-turn-helix domain-containing protein</fullName>
    </submittedName>
</protein>
<dbReference type="RefSeq" id="WP_092526879.1">
    <property type="nucleotide sequence ID" value="NZ_FOWW01000001.1"/>
</dbReference>
<organism evidence="2 3">
    <name type="scientific">Amycolatopsis arida</name>
    <dbReference type="NCBI Taxonomy" id="587909"/>
    <lineage>
        <taxon>Bacteria</taxon>
        <taxon>Bacillati</taxon>
        <taxon>Actinomycetota</taxon>
        <taxon>Actinomycetes</taxon>
        <taxon>Pseudonocardiales</taxon>
        <taxon>Pseudonocardiaceae</taxon>
        <taxon>Amycolatopsis</taxon>
    </lineage>
</organism>
<evidence type="ECO:0000259" key="1">
    <source>
        <dbReference type="Pfam" id="PF19054"/>
    </source>
</evidence>
<dbReference type="CDD" id="cd00093">
    <property type="entry name" value="HTH_XRE"/>
    <property type="match status" value="1"/>
</dbReference>
<dbReference type="Pfam" id="PF13560">
    <property type="entry name" value="HTH_31"/>
    <property type="match status" value="1"/>
</dbReference>
<dbReference type="InterPro" id="IPR001387">
    <property type="entry name" value="Cro/C1-type_HTH"/>
</dbReference>
<evidence type="ECO:0000313" key="3">
    <source>
        <dbReference type="Proteomes" id="UP000198727"/>
    </source>
</evidence>
<evidence type="ECO:0000313" key="2">
    <source>
        <dbReference type="EMBL" id="SFO91337.1"/>
    </source>
</evidence>
<dbReference type="InterPro" id="IPR043917">
    <property type="entry name" value="DUF5753"/>
</dbReference>
<dbReference type="OrthoDB" id="3672921at2"/>
<dbReference type="InterPro" id="IPR010982">
    <property type="entry name" value="Lambda_DNA-bd_dom_sf"/>
</dbReference>
<keyword evidence="3" id="KW-1185">Reference proteome</keyword>
<dbReference type="GO" id="GO:0003677">
    <property type="term" value="F:DNA binding"/>
    <property type="evidence" value="ECO:0007669"/>
    <property type="project" value="InterPro"/>
</dbReference>
<name>A0A1I5L235_9PSEU</name>
<feature type="domain" description="DUF5753" evidence="1">
    <location>
        <begin position="98"/>
        <end position="276"/>
    </location>
</feature>
<gene>
    <name evidence="2" type="ORF">SAMN05421810_101374</name>
</gene>